<dbReference type="InterPro" id="IPR012338">
    <property type="entry name" value="Beta-lactam/transpept-like"/>
</dbReference>
<keyword evidence="3" id="KW-0328">Glycosyltransferase</keyword>
<keyword evidence="7" id="KW-0472">Membrane</keyword>
<keyword evidence="6" id="KW-0573">Peptidoglycan synthesis</keyword>
<evidence type="ECO:0000259" key="11">
    <source>
        <dbReference type="Pfam" id="PF00905"/>
    </source>
</evidence>
<dbReference type="InterPro" id="IPR050396">
    <property type="entry name" value="Glycosyltr_51/Transpeptidase"/>
</dbReference>
<evidence type="ECO:0000256" key="3">
    <source>
        <dbReference type="ARBA" id="ARBA00022676"/>
    </source>
</evidence>
<dbReference type="GO" id="GO:0009252">
    <property type="term" value="P:peptidoglycan biosynthetic process"/>
    <property type="evidence" value="ECO:0007669"/>
    <property type="project" value="UniProtKB-KW"/>
</dbReference>
<dbReference type="GO" id="GO:0008658">
    <property type="term" value="F:penicillin binding"/>
    <property type="evidence" value="ECO:0007669"/>
    <property type="project" value="InterPro"/>
</dbReference>
<dbReference type="SUPFAM" id="SSF56601">
    <property type="entry name" value="beta-lactamase/transpeptidase-like"/>
    <property type="match status" value="1"/>
</dbReference>
<name>X1CWH4_9ZZZZ</name>
<dbReference type="GO" id="GO:0008360">
    <property type="term" value="P:regulation of cell shape"/>
    <property type="evidence" value="ECO:0007669"/>
    <property type="project" value="UniProtKB-KW"/>
</dbReference>
<keyword evidence="5" id="KW-0133">Cell shape</keyword>
<evidence type="ECO:0000256" key="7">
    <source>
        <dbReference type="ARBA" id="ARBA00023136"/>
    </source>
</evidence>
<reference evidence="12" key="1">
    <citation type="journal article" date="2014" name="Front. Microbiol.">
        <title>High frequency of phylogenetically diverse reductive dehalogenase-homologous genes in deep subseafloor sedimentary metagenomes.</title>
        <authorList>
            <person name="Kawai M."/>
            <person name="Futagami T."/>
            <person name="Toyoda A."/>
            <person name="Takaki Y."/>
            <person name="Nishi S."/>
            <person name="Hori S."/>
            <person name="Arai W."/>
            <person name="Tsubouchi T."/>
            <person name="Morono Y."/>
            <person name="Uchiyama I."/>
            <person name="Ito T."/>
            <person name="Fujiyama A."/>
            <person name="Inagaki F."/>
            <person name="Takami H."/>
        </authorList>
    </citation>
    <scope>NUCLEOTIDE SEQUENCE</scope>
    <source>
        <strain evidence="12">Expedition CK06-06</strain>
    </source>
</reference>
<comment type="subcellular location">
    <subcellularLocation>
        <location evidence="1">Membrane</location>
    </subcellularLocation>
</comment>
<feature type="domain" description="Penicillin-binding protein transpeptidase" evidence="11">
    <location>
        <begin position="76"/>
        <end position="187"/>
    </location>
</feature>
<dbReference type="GO" id="GO:0071555">
    <property type="term" value="P:cell wall organization"/>
    <property type="evidence" value="ECO:0007669"/>
    <property type="project" value="UniProtKB-KW"/>
</dbReference>
<dbReference type="PANTHER" id="PTHR32282:SF11">
    <property type="entry name" value="PENICILLIN-BINDING PROTEIN 1B"/>
    <property type="match status" value="1"/>
</dbReference>
<dbReference type="Gene3D" id="3.40.710.10">
    <property type="entry name" value="DD-peptidase/beta-lactamase superfamily"/>
    <property type="match status" value="1"/>
</dbReference>
<evidence type="ECO:0000256" key="9">
    <source>
        <dbReference type="ARBA" id="ARBA00044770"/>
    </source>
</evidence>
<evidence type="ECO:0000256" key="10">
    <source>
        <dbReference type="ARBA" id="ARBA00049902"/>
    </source>
</evidence>
<keyword evidence="4" id="KW-0808">Transferase</keyword>
<dbReference type="Pfam" id="PF00905">
    <property type="entry name" value="Transpeptidase"/>
    <property type="match status" value="1"/>
</dbReference>
<feature type="non-terminal residue" evidence="12">
    <location>
        <position position="1"/>
    </location>
</feature>
<comment type="catalytic activity">
    <reaction evidence="10">
        <text>[GlcNAc-(1-&gt;4)-Mur2Ac(oyl-L-Ala-gamma-D-Glu-L-Lys-D-Ala-D-Ala)](n)-di-trans,octa-cis-undecaprenyl diphosphate + beta-D-GlcNAc-(1-&gt;4)-Mur2Ac(oyl-L-Ala-gamma-D-Glu-L-Lys-D-Ala-D-Ala)-di-trans,octa-cis-undecaprenyl diphosphate = [GlcNAc-(1-&gt;4)-Mur2Ac(oyl-L-Ala-gamma-D-Glu-L-Lys-D-Ala-D-Ala)](n+1)-di-trans,octa-cis-undecaprenyl diphosphate + di-trans,octa-cis-undecaprenyl diphosphate + H(+)</text>
        <dbReference type="Rhea" id="RHEA:23708"/>
        <dbReference type="Rhea" id="RHEA-COMP:9602"/>
        <dbReference type="Rhea" id="RHEA-COMP:9603"/>
        <dbReference type="ChEBI" id="CHEBI:15378"/>
        <dbReference type="ChEBI" id="CHEBI:58405"/>
        <dbReference type="ChEBI" id="CHEBI:60033"/>
        <dbReference type="ChEBI" id="CHEBI:78435"/>
        <dbReference type="EC" id="2.4.99.28"/>
    </reaction>
</comment>
<proteinExistence type="predicted"/>
<evidence type="ECO:0000313" key="12">
    <source>
        <dbReference type="EMBL" id="GAH12182.1"/>
    </source>
</evidence>
<dbReference type="GO" id="GO:0008955">
    <property type="term" value="F:peptidoglycan glycosyltransferase activity"/>
    <property type="evidence" value="ECO:0007669"/>
    <property type="project" value="UniProtKB-EC"/>
</dbReference>
<comment type="caution">
    <text evidence="12">The sequence shown here is derived from an EMBL/GenBank/DDBJ whole genome shotgun (WGS) entry which is preliminary data.</text>
</comment>
<accession>X1CWH4</accession>
<evidence type="ECO:0000256" key="2">
    <source>
        <dbReference type="ARBA" id="ARBA00022475"/>
    </source>
</evidence>
<dbReference type="InterPro" id="IPR001460">
    <property type="entry name" value="PCN-bd_Tpept"/>
</dbReference>
<keyword evidence="2" id="KW-1003">Cell membrane</keyword>
<dbReference type="GO" id="GO:0016020">
    <property type="term" value="C:membrane"/>
    <property type="evidence" value="ECO:0007669"/>
    <property type="project" value="UniProtKB-SubCell"/>
</dbReference>
<protein>
    <recommendedName>
        <fullName evidence="9">peptidoglycan glycosyltransferase</fullName>
        <ecNumber evidence="9">2.4.99.28</ecNumber>
    </recommendedName>
</protein>
<feature type="non-terminal residue" evidence="12">
    <location>
        <position position="195"/>
    </location>
</feature>
<gene>
    <name evidence="12" type="ORF">S01H4_59909</name>
</gene>
<sequence length="195" mass="21207">AAPIIRNLQPPNITIRHPHFTFTVLQQLESEIGAQAIYRGGLRIYTTLDPELQQIAEDTISTYKGNINGAGANNAALVAIDPRSGEVLALVGSADFNDEEISGQVNMALSDRQPGSAIKPLIYLSAMENGWTPSTLLWDVQTEFPDGINAPYVPKNYDDQFHGPLRLRPALGNSYNIPAVKALEFVGICDFISNA</sequence>
<evidence type="ECO:0000256" key="6">
    <source>
        <dbReference type="ARBA" id="ARBA00022984"/>
    </source>
</evidence>
<dbReference type="EC" id="2.4.99.28" evidence="9"/>
<dbReference type="PANTHER" id="PTHR32282">
    <property type="entry name" value="BINDING PROTEIN TRANSPEPTIDASE, PUTATIVE-RELATED"/>
    <property type="match status" value="1"/>
</dbReference>
<dbReference type="EMBL" id="BART01035215">
    <property type="protein sequence ID" value="GAH12182.1"/>
    <property type="molecule type" value="Genomic_DNA"/>
</dbReference>
<evidence type="ECO:0000256" key="8">
    <source>
        <dbReference type="ARBA" id="ARBA00023316"/>
    </source>
</evidence>
<keyword evidence="8" id="KW-0961">Cell wall biogenesis/degradation</keyword>
<evidence type="ECO:0000256" key="4">
    <source>
        <dbReference type="ARBA" id="ARBA00022679"/>
    </source>
</evidence>
<evidence type="ECO:0000256" key="1">
    <source>
        <dbReference type="ARBA" id="ARBA00004370"/>
    </source>
</evidence>
<evidence type="ECO:0000256" key="5">
    <source>
        <dbReference type="ARBA" id="ARBA00022960"/>
    </source>
</evidence>
<dbReference type="GO" id="GO:0030288">
    <property type="term" value="C:outer membrane-bounded periplasmic space"/>
    <property type="evidence" value="ECO:0007669"/>
    <property type="project" value="TreeGrafter"/>
</dbReference>
<organism evidence="12">
    <name type="scientific">marine sediment metagenome</name>
    <dbReference type="NCBI Taxonomy" id="412755"/>
    <lineage>
        <taxon>unclassified sequences</taxon>
        <taxon>metagenomes</taxon>
        <taxon>ecological metagenomes</taxon>
    </lineage>
</organism>
<dbReference type="AlphaFoldDB" id="X1CWH4"/>